<protein>
    <recommendedName>
        <fullName evidence="3">DUF3179 domain-containing protein</fullName>
    </recommendedName>
</protein>
<reference evidence="2" key="2">
    <citation type="submission" date="2014-09" db="EMBL/GenBank/DDBJ databases">
        <authorList>
            <consortium name="NBRP consortium"/>
            <person name="Sawabe T."/>
            <person name="Meirelles P."/>
            <person name="Nakanishi M."/>
            <person name="Sayaka M."/>
            <person name="Hattori M."/>
            <person name="Ohkuma M."/>
        </authorList>
    </citation>
    <scope>NUCLEOTIDE SEQUENCE [LARGE SCALE GENOMIC DNA]</scope>
    <source>
        <strain evidence="2">JCM 19239</strain>
    </source>
</reference>
<organism evidence="1 2">
    <name type="scientific">Vibrio variabilis</name>
    <dbReference type="NCBI Taxonomy" id="990271"/>
    <lineage>
        <taxon>Bacteria</taxon>
        <taxon>Pseudomonadati</taxon>
        <taxon>Pseudomonadota</taxon>
        <taxon>Gammaproteobacteria</taxon>
        <taxon>Vibrionales</taxon>
        <taxon>Vibrionaceae</taxon>
        <taxon>Vibrio</taxon>
    </lineage>
</organism>
<evidence type="ECO:0000313" key="2">
    <source>
        <dbReference type="Proteomes" id="UP000029223"/>
    </source>
</evidence>
<keyword evidence="2" id="KW-1185">Reference proteome</keyword>
<comment type="caution">
    <text evidence="1">The sequence shown here is derived from an EMBL/GenBank/DDBJ whole genome shotgun (WGS) entry which is preliminary data.</text>
</comment>
<dbReference type="EMBL" id="BBMS01000115">
    <property type="protein sequence ID" value="GAL30861.1"/>
    <property type="molecule type" value="Genomic_DNA"/>
</dbReference>
<accession>A0ABQ0JQ15</accession>
<dbReference type="Proteomes" id="UP000029223">
    <property type="component" value="Unassembled WGS sequence"/>
</dbReference>
<gene>
    <name evidence="1" type="ORF">JCM19239_6375</name>
</gene>
<evidence type="ECO:0000313" key="1">
    <source>
        <dbReference type="EMBL" id="GAL30861.1"/>
    </source>
</evidence>
<sequence>MNAVVGGRAIVVAYDTNFQSLGVYYNHTNLEVKSIDFWGNTLHGKLERVESVKAGAYWMIWANFFSRD</sequence>
<name>A0ABQ0JQ15_9VIBR</name>
<evidence type="ECO:0008006" key="3">
    <source>
        <dbReference type="Google" id="ProtNLM"/>
    </source>
</evidence>
<reference evidence="2" key="1">
    <citation type="submission" date="2014-09" db="EMBL/GenBank/DDBJ databases">
        <title>Vibrio variabilis JCM 19239. (C206) whole genome shotgun sequence.</title>
        <authorList>
            <person name="Sawabe T."/>
            <person name="Meirelles P."/>
            <person name="Nakanishi M."/>
            <person name="Sayaka M."/>
            <person name="Hattori M."/>
            <person name="Ohkuma M."/>
        </authorList>
    </citation>
    <scope>NUCLEOTIDE SEQUENCE [LARGE SCALE GENOMIC DNA]</scope>
    <source>
        <strain evidence="2">JCM 19239</strain>
    </source>
</reference>
<proteinExistence type="predicted"/>